<dbReference type="Gene3D" id="2.60.120.200">
    <property type="match status" value="1"/>
</dbReference>
<dbReference type="EMBL" id="BMAT01000797">
    <property type="protein sequence ID" value="GFR73297.1"/>
    <property type="molecule type" value="Genomic_DNA"/>
</dbReference>
<dbReference type="InterPro" id="IPR013320">
    <property type="entry name" value="ConA-like_dom_sf"/>
</dbReference>
<comment type="caution">
    <text evidence="2">The sequence shown here is derived from an EMBL/GenBank/DDBJ whole genome shotgun (WGS) entry which is preliminary data.</text>
</comment>
<dbReference type="Proteomes" id="UP000762676">
    <property type="component" value="Unassembled WGS sequence"/>
</dbReference>
<evidence type="ECO:0000313" key="3">
    <source>
        <dbReference type="Proteomes" id="UP000762676"/>
    </source>
</evidence>
<sequence>MPRSVSCLPTHRIPGAVIFRDDFNTLEYSKWHPLVGVIGYMLTTDHPSFTEQSMTSGKMDLFGKTWHSQFHIYKMVWTPDYIATYVDSHRIMYLEAGTSMYERGHFRGANIWSSGEKMAPFDQEFYLIMNVAVGGIGGTFTDSRNFTPRKPWRNNSPTAAKDFWNARSDWLASWNGNDAAMVVDWVQFRNL</sequence>
<protein>
    <submittedName>
        <fullName evidence="2">3-glucan binding protein</fullName>
    </submittedName>
</protein>
<dbReference type="AlphaFoldDB" id="A0AAV4FIQ4"/>
<dbReference type="PANTHER" id="PTHR10963:SF55">
    <property type="entry name" value="GLYCOSIDE HYDROLASE FAMILY 16 PROTEIN"/>
    <property type="match status" value="1"/>
</dbReference>
<accession>A0AAV4FIQ4</accession>
<reference evidence="2 3" key="1">
    <citation type="journal article" date="2021" name="Elife">
        <title>Chloroplast acquisition without the gene transfer in kleptoplastic sea slugs, Plakobranchus ocellatus.</title>
        <authorList>
            <person name="Maeda T."/>
            <person name="Takahashi S."/>
            <person name="Yoshida T."/>
            <person name="Shimamura S."/>
            <person name="Takaki Y."/>
            <person name="Nagai Y."/>
            <person name="Toyoda A."/>
            <person name="Suzuki Y."/>
            <person name="Arimoto A."/>
            <person name="Ishii H."/>
            <person name="Satoh N."/>
            <person name="Nishiyama T."/>
            <person name="Hasebe M."/>
            <person name="Maruyama T."/>
            <person name="Minagawa J."/>
            <person name="Obokata J."/>
            <person name="Shigenobu S."/>
        </authorList>
    </citation>
    <scope>NUCLEOTIDE SEQUENCE [LARGE SCALE GENOMIC DNA]</scope>
</reference>
<comment type="similarity">
    <text evidence="1">Belongs to the glycosyl hydrolase 16 family.</text>
</comment>
<gene>
    <name evidence="2" type="ORF">ElyMa_000401700</name>
</gene>
<proteinExistence type="inferred from homology"/>
<evidence type="ECO:0000256" key="1">
    <source>
        <dbReference type="ARBA" id="ARBA00006865"/>
    </source>
</evidence>
<dbReference type="PANTHER" id="PTHR10963">
    <property type="entry name" value="GLYCOSYL HYDROLASE-RELATED"/>
    <property type="match status" value="1"/>
</dbReference>
<organism evidence="2 3">
    <name type="scientific">Elysia marginata</name>
    <dbReference type="NCBI Taxonomy" id="1093978"/>
    <lineage>
        <taxon>Eukaryota</taxon>
        <taxon>Metazoa</taxon>
        <taxon>Spiralia</taxon>
        <taxon>Lophotrochozoa</taxon>
        <taxon>Mollusca</taxon>
        <taxon>Gastropoda</taxon>
        <taxon>Heterobranchia</taxon>
        <taxon>Euthyneura</taxon>
        <taxon>Panpulmonata</taxon>
        <taxon>Sacoglossa</taxon>
        <taxon>Placobranchoidea</taxon>
        <taxon>Plakobranchidae</taxon>
        <taxon>Elysia</taxon>
    </lineage>
</organism>
<name>A0AAV4FIQ4_9GAST</name>
<keyword evidence="3" id="KW-1185">Reference proteome</keyword>
<evidence type="ECO:0000313" key="2">
    <source>
        <dbReference type="EMBL" id="GFR73297.1"/>
    </source>
</evidence>
<dbReference type="SUPFAM" id="SSF49899">
    <property type="entry name" value="Concanavalin A-like lectins/glucanases"/>
    <property type="match status" value="1"/>
</dbReference>
<dbReference type="InterPro" id="IPR050546">
    <property type="entry name" value="Glycosyl_Hydrlase_16"/>
</dbReference>